<dbReference type="GO" id="GO:0005886">
    <property type="term" value="C:plasma membrane"/>
    <property type="evidence" value="ECO:0007669"/>
    <property type="project" value="TreeGrafter"/>
</dbReference>
<dbReference type="InterPro" id="IPR024344">
    <property type="entry name" value="MDMPI_metal-binding"/>
</dbReference>
<organism evidence="3 4">
    <name type="scientific">Haloechinothrix alba</name>
    <dbReference type="NCBI Taxonomy" id="664784"/>
    <lineage>
        <taxon>Bacteria</taxon>
        <taxon>Bacillati</taxon>
        <taxon>Actinomycetota</taxon>
        <taxon>Actinomycetes</taxon>
        <taxon>Pseudonocardiales</taxon>
        <taxon>Pseudonocardiaceae</taxon>
        <taxon>Haloechinothrix</taxon>
    </lineage>
</organism>
<evidence type="ECO:0000313" key="4">
    <source>
        <dbReference type="Proteomes" id="UP000198348"/>
    </source>
</evidence>
<accession>A0A238X5J1</accession>
<dbReference type="SUPFAM" id="SSF109854">
    <property type="entry name" value="DinB/YfiT-like putative metalloenzymes"/>
    <property type="match status" value="1"/>
</dbReference>
<sequence>MSAQATIEHRRYLETLRVEAELLADTAAGARHEARVPSCPGMALGETVRHVGSVYRVVRAWLAEGTRPEQWQRDPRDGESVEDYLRAGLSELLPELDVADPEAPVDTWWPADRTVGFWQRRMAHETTIHRVDVQSAAGVPVREIPEDVALDGIDEVLHVWFGHRLGQLGVTGTREGTVGLHAGDRAWWVRADPTQSTVRRVDARDAGNVDARVHGSAERVYLWLWGRTPTTEVTTEGDVDAVAQLWALLRLATR</sequence>
<dbReference type="PANTHER" id="PTHR40758:SF1">
    <property type="entry name" value="CONSERVED PROTEIN"/>
    <property type="match status" value="1"/>
</dbReference>
<dbReference type="RefSeq" id="WP_089301303.1">
    <property type="nucleotide sequence ID" value="NZ_FZNW01000009.1"/>
</dbReference>
<dbReference type="NCBIfam" id="TIGR03083">
    <property type="entry name" value="maleylpyruvate isomerase family mycothiol-dependent enzyme"/>
    <property type="match status" value="1"/>
</dbReference>
<dbReference type="Pfam" id="PF11716">
    <property type="entry name" value="MDMPI_N"/>
    <property type="match status" value="1"/>
</dbReference>
<evidence type="ECO:0000259" key="1">
    <source>
        <dbReference type="Pfam" id="PF07398"/>
    </source>
</evidence>
<dbReference type="InterPro" id="IPR010872">
    <property type="entry name" value="MDMPI_C-term_domain"/>
</dbReference>
<reference evidence="3 4" key="1">
    <citation type="submission" date="2017-06" db="EMBL/GenBank/DDBJ databases">
        <authorList>
            <person name="Kim H.J."/>
            <person name="Triplett B.A."/>
        </authorList>
    </citation>
    <scope>NUCLEOTIDE SEQUENCE [LARGE SCALE GENOMIC DNA]</scope>
    <source>
        <strain evidence="3 4">DSM 45207</strain>
    </source>
</reference>
<feature type="domain" description="Mycothiol-dependent maleylpyruvate isomerase metal-binding" evidence="2">
    <location>
        <begin position="22"/>
        <end position="134"/>
    </location>
</feature>
<gene>
    <name evidence="3" type="ORF">SAMN06265360_10942</name>
</gene>
<dbReference type="EMBL" id="FZNW01000009">
    <property type="protein sequence ID" value="SNR53614.1"/>
    <property type="molecule type" value="Genomic_DNA"/>
</dbReference>
<feature type="domain" description="MDMPI C-terminal" evidence="1">
    <location>
        <begin position="147"/>
        <end position="243"/>
    </location>
</feature>
<keyword evidence="4" id="KW-1185">Reference proteome</keyword>
<dbReference type="InterPro" id="IPR034660">
    <property type="entry name" value="DinB/YfiT-like"/>
</dbReference>
<dbReference type="Proteomes" id="UP000198348">
    <property type="component" value="Unassembled WGS sequence"/>
</dbReference>
<evidence type="ECO:0000259" key="2">
    <source>
        <dbReference type="Pfam" id="PF11716"/>
    </source>
</evidence>
<dbReference type="PANTHER" id="PTHR40758">
    <property type="entry name" value="CONSERVED PROTEIN"/>
    <property type="match status" value="1"/>
</dbReference>
<proteinExistence type="predicted"/>
<evidence type="ECO:0000313" key="3">
    <source>
        <dbReference type="EMBL" id="SNR53614.1"/>
    </source>
</evidence>
<dbReference type="OrthoDB" id="3671213at2"/>
<protein>
    <submittedName>
        <fullName evidence="3">TIGR03083 family protein</fullName>
    </submittedName>
</protein>
<name>A0A238X5J1_9PSEU</name>
<dbReference type="InterPro" id="IPR017517">
    <property type="entry name" value="Maleyloyr_isom"/>
</dbReference>
<dbReference type="GO" id="GO:0046872">
    <property type="term" value="F:metal ion binding"/>
    <property type="evidence" value="ECO:0007669"/>
    <property type="project" value="InterPro"/>
</dbReference>
<dbReference type="AlphaFoldDB" id="A0A238X5J1"/>
<dbReference type="Pfam" id="PF07398">
    <property type="entry name" value="MDMPI_C"/>
    <property type="match status" value="1"/>
</dbReference>